<feature type="transmembrane region" description="Helical" evidence="8">
    <location>
        <begin position="112"/>
        <end position="132"/>
    </location>
</feature>
<comment type="caution">
    <text evidence="10">The sequence shown here is derived from an EMBL/GenBank/DDBJ whole genome shotgun (WGS) entry which is preliminary data.</text>
</comment>
<keyword evidence="7" id="KW-0807">Transducer</keyword>
<gene>
    <name evidence="11" type="ORF">FNK824_LOCUS28962</name>
    <name evidence="10" type="ORF">SEV965_LOCUS9445</name>
</gene>
<accession>A0A814F068</accession>
<evidence type="ECO:0000256" key="2">
    <source>
        <dbReference type="ARBA" id="ARBA00022692"/>
    </source>
</evidence>
<feature type="transmembrane region" description="Helical" evidence="8">
    <location>
        <begin position="71"/>
        <end position="92"/>
    </location>
</feature>
<comment type="subcellular location">
    <subcellularLocation>
        <location evidence="1">Membrane</location>
        <topology evidence="1">Multi-pass membrane protein</topology>
    </subcellularLocation>
</comment>
<feature type="transmembrane region" description="Helical" evidence="8">
    <location>
        <begin position="200"/>
        <end position="223"/>
    </location>
</feature>
<evidence type="ECO:0000313" key="10">
    <source>
        <dbReference type="EMBL" id="CAF0974905.1"/>
    </source>
</evidence>
<dbReference type="GO" id="GO:0016020">
    <property type="term" value="C:membrane"/>
    <property type="evidence" value="ECO:0007669"/>
    <property type="project" value="UniProtKB-SubCell"/>
</dbReference>
<keyword evidence="5 8" id="KW-0472">Membrane</keyword>
<reference evidence="10" key="1">
    <citation type="submission" date="2021-02" db="EMBL/GenBank/DDBJ databases">
        <authorList>
            <person name="Nowell W R."/>
        </authorList>
    </citation>
    <scope>NUCLEOTIDE SEQUENCE</scope>
</reference>
<evidence type="ECO:0000256" key="3">
    <source>
        <dbReference type="ARBA" id="ARBA00022989"/>
    </source>
</evidence>
<dbReference type="AlphaFoldDB" id="A0A814F068"/>
<feature type="transmembrane region" description="Helical" evidence="8">
    <location>
        <begin position="168"/>
        <end position="188"/>
    </location>
</feature>
<dbReference type="InterPro" id="IPR000276">
    <property type="entry name" value="GPCR_Rhodpsn"/>
</dbReference>
<dbReference type="InterPro" id="IPR050125">
    <property type="entry name" value="GPCR_opsins"/>
</dbReference>
<name>A0A814F068_9BILA</name>
<evidence type="ECO:0000256" key="8">
    <source>
        <dbReference type="SAM" id="Phobius"/>
    </source>
</evidence>
<feature type="transmembrane region" description="Helical" evidence="8">
    <location>
        <begin position="29"/>
        <end position="51"/>
    </location>
</feature>
<dbReference type="EMBL" id="CAJOBE010008189">
    <property type="protein sequence ID" value="CAF4055710.1"/>
    <property type="molecule type" value="Genomic_DNA"/>
</dbReference>
<dbReference type="Pfam" id="PF00001">
    <property type="entry name" value="7tm_1"/>
    <property type="match status" value="1"/>
</dbReference>
<keyword evidence="6" id="KW-0675">Receptor</keyword>
<evidence type="ECO:0000256" key="1">
    <source>
        <dbReference type="ARBA" id="ARBA00004141"/>
    </source>
</evidence>
<dbReference type="InterPro" id="IPR017452">
    <property type="entry name" value="GPCR_Rhodpsn_7TM"/>
</dbReference>
<dbReference type="SUPFAM" id="SSF81321">
    <property type="entry name" value="Family A G protein-coupled receptor-like"/>
    <property type="match status" value="1"/>
</dbReference>
<organism evidence="10 12">
    <name type="scientific">Rotaria sordida</name>
    <dbReference type="NCBI Taxonomy" id="392033"/>
    <lineage>
        <taxon>Eukaryota</taxon>
        <taxon>Metazoa</taxon>
        <taxon>Spiralia</taxon>
        <taxon>Gnathifera</taxon>
        <taxon>Rotifera</taxon>
        <taxon>Eurotatoria</taxon>
        <taxon>Bdelloidea</taxon>
        <taxon>Philodinida</taxon>
        <taxon>Philodinidae</taxon>
        <taxon>Rotaria</taxon>
    </lineage>
</organism>
<dbReference type="PROSITE" id="PS50262">
    <property type="entry name" value="G_PROTEIN_RECEP_F1_2"/>
    <property type="match status" value="1"/>
</dbReference>
<feature type="domain" description="G-protein coupled receptors family 1 profile" evidence="9">
    <location>
        <begin position="1"/>
        <end position="232"/>
    </location>
</feature>
<dbReference type="Gene3D" id="1.20.1070.10">
    <property type="entry name" value="Rhodopsin 7-helix transmembrane proteins"/>
    <property type="match status" value="1"/>
</dbReference>
<evidence type="ECO:0000256" key="5">
    <source>
        <dbReference type="ARBA" id="ARBA00023136"/>
    </source>
</evidence>
<proteinExistence type="predicted"/>
<evidence type="ECO:0000256" key="6">
    <source>
        <dbReference type="ARBA" id="ARBA00023170"/>
    </source>
</evidence>
<evidence type="ECO:0000259" key="9">
    <source>
        <dbReference type="PROSITE" id="PS50262"/>
    </source>
</evidence>
<keyword evidence="2 8" id="KW-0812">Transmembrane</keyword>
<evidence type="ECO:0000256" key="4">
    <source>
        <dbReference type="ARBA" id="ARBA00023040"/>
    </source>
</evidence>
<evidence type="ECO:0000313" key="12">
    <source>
        <dbReference type="Proteomes" id="UP000663889"/>
    </source>
</evidence>
<evidence type="ECO:0000313" key="11">
    <source>
        <dbReference type="EMBL" id="CAF4055710.1"/>
    </source>
</evidence>
<evidence type="ECO:0000256" key="7">
    <source>
        <dbReference type="ARBA" id="ARBA00023224"/>
    </source>
</evidence>
<dbReference type="CDD" id="cd00637">
    <property type="entry name" value="7tm_classA_rhodopsin-like"/>
    <property type="match status" value="1"/>
</dbReference>
<dbReference type="Proteomes" id="UP000663889">
    <property type="component" value="Unassembled WGS sequence"/>
</dbReference>
<keyword evidence="4" id="KW-0297">G-protein coupled receptor</keyword>
<keyword evidence="3 8" id="KW-1133">Transmembrane helix</keyword>
<sequence length="264" mass="30903">MLSETIIVLKTDLYGTVDLIDKQSIGCRFLGFLAYETFGCCYMSLVLQAFYRLIRVVYSKYKFLQSFSFNLICIVLQWIIYFLLLLPSYFWPGPLYSFHESAYYCGIPYEKVFGLSYTVMNIFFFPIIYLIIMYGRLLYFIHHQAASQLSGARQRRKAQRDLMITRRILFTLIALTLPGLPNLIFAFMTNIDVHLSGSYYMYRIQFMGPTVTVFIFSILIIFINPQIKQILIKLKFCGNQIVPIESTMRELQQPSILQPTQVQI</sequence>
<dbReference type="PANTHER" id="PTHR24240">
    <property type="entry name" value="OPSIN"/>
    <property type="match status" value="1"/>
</dbReference>
<dbReference type="GO" id="GO:0004930">
    <property type="term" value="F:G protein-coupled receptor activity"/>
    <property type="evidence" value="ECO:0007669"/>
    <property type="project" value="UniProtKB-KW"/>
</dbReference>
<dbReference type="EMBL" id="CAJNOU010000368">
    <property type="protein sequence ID" value="CAF0974905.1"/>
    <property type="molecule type" value="Genomic_DNA"/>
</dbReference>
<protein>
    <recommendedName>
        <fullName evidence="9">G-protein coupled receptors family 1 profile domain-containing protein</fullName>
    </recommendedName>
</protein>
<dbReference type="Proteomes" id="UP000663874">
    <property type="component" value="Unassembled WGS sequence"/>
</dbReference>